<dbReference type="Gene3D" id="3.40.50.1400">
    <property type="match status" value="1"/>
</dbReference>
<dbReference type="OrthoDB" id="9797895at2"/>
<proteinExistence type="predicted"/>
<sequence>MSQPRDARHGTVLFAHGSRDPAWAAPIEAVAARMRSLAPGTLVRCAYLELTAPDLPTVVQALIDEGARAITVWPMFLGVGRHAREDLPRLVAELRLRHPDVPIHLQPAMGEHPAVLETMARTALSGSSP</sequence>
<keyword evidence="2" id="KW-0456">Lyase</keyword>
<reference evidence="3 4" key="1">
    <citation type="submission" date="2018-03" db="EMBL/GenBank/DDBJ databases">
        <title>Genome sequencing of Ottowia sp.</title>
        <authorList>
            <person name="Kim S.-J."/>
            <person name="Heo J."/>
            <person name="Kwon S.-W."/>
        </authorList>
    </citation>
    <scope>NUCLEOTIDE SEQUENCE [LARGE SCALE GENOMIC DNA]</scope>
    <source>
        <strain evidence="3 4">KADR8-3</strain>
    </source>
</reference>
<evidence type="ECO:0000313" key="3">
    <source>
        <dbReference type="EMBL" id="AVO34742.1"/>
    </source>
</evidence>
<evidence type="ECO:0000256" key="2">
    <source>
        <dbReference type="ARBA" id="ARBA00023239"/>
    </source>
</evidence>
<dbReference type="PANTHER" id="PTHR33542:SF5">
    <property type="entry name" value="FERROCHELATASE CHE1"/>
    <property type="match status" value="1"/>
</dbReference>
<name>A0A2S0MFS2_9BURK</name>
<dbReference type="Pfam" id="PF01903">
    <property type="entry name" value="CbiX"/>
    <property type="match status" value="1"/>
</dbReference>
<dbReference type="KEGG" id="otk:C6570_11265"/>
<dbReference type="GO" id="GO:0016829">
    <property type="term" value="F:lyase activity"/>
    <property type="evidence" value="ECO:0007669"/>
    <property type="project" value="UniProtKB-KW"/>
</dbReference>
<keyword evidence="4" id="KW-1185">Reference proteome</keyword>
<protein>
    <submittedName>
        <fullName evidence="3">Cobalamin biosynthesis protein CbiX</fullName>
    </submittedName>
</protein>
<evidence type="ECO:0000313" key="4">
    <source>
        <dbReference type="Proteomes" id="UP000239709"/>
    </source>
</evidence>
<dbReference type="InterPro" id="IPR050963">
    <property type="entry name" value="Sirohydro_Cobaltochel/CbiX"/>
</dbReference>
<dbReference type="PANTHER" id="PTHR33542">
    <property type="entry name" value="SIROHYDROCHLORIN FERROCHELATASE, CHLOROPLASTIC"/>
    <property type="match status" value="1"/>
</dbReference>
<dbReference type="EMBL" id="CP027666">
    <property type="protein sequence ID" value="AVO34742.1"/>
    <property type="molecule type" value="Genomic_DNA"/>
</dbReference>
<gene>
    <name evidence="3" type="ORF">C6570_11265</name>
</gene>
<dbReference type="RefSeq" id="WP_106703294.1">
    <property type="nucleotide sequence ID" value="NZ_CP027666.1"/>
</dbReference>
<dbReference type="SUPFAM" id="SSF53800">
    <property type="entry name" value="Chelatase"/>
    <property type="match status" value="1"/>
</dbReference>
<dbReference type="InterPro" id="IPR002762">
    <property type="entry name" value="CbiX-like"/>
</dbReference>
<dbReference type="Proteomes" id="UP000239709">
    <property type="component" value="Chromosome"/>
</dbReference>
<dbReference type="CDD" id="cd03416">
    <property type="entry name" value="CbiX_SirB_N"/>
    <property type="match status" value="1"/>
</dbReference>
<dbReference type="GO" id="GO:0046872">
    <property type="term" value="F:metal ion binding"/>
    <property type="evidence" value="ECO:0007669"/>
    <property type="project" value="UniProtKB-KW"/>
</dbReference>
<dbReference type="AlphaFoldDB" id="A0A2S0MFS2"/>
<accession>A0A2S0MFS2</accession>
<evidence type="ECO:0000256" key="1">
    <source>
        <dbReference type="ARBA" id="ARBA00022723"/>
    </source>
</evidence>
<keyword evidence="1" id="KW-0479">Metal-binding</keyword>
<organism evidence="3 4">
    <name type="scientific">Ottowia oryzae</name>
    <dbReference type="NCBI Taxonomy" id="2109914"/>
    <lineage>
        <taxon>Bacteria</taxon>
        <taxon>Pseudomonadati</taxon>
        <taxon>Pseudomonadota</taxon>
        <taxon>Betaproteobacteria</taxon>
        <taxon>Burkholderiales</taxon>
        <taxon>Comamonadaceae</taxon>
        <taxon>Ottowia</taxon>
    </lineage>
</organism>